<feature type="domain" description="Glycosyl transferase family 1" evidence="1">
    <location>
        <begin position="196"/>
        <end position="255"/>
    </location>
</feature>
<dbReference type="Pfam" id="PF00534">
    <property type="entry name" value="Glycos_transf_1"/>
    <property type="match status" value="2"/>
</dbReference>
<evidence type="ECO:0000259" key="2">
    <source>
        <dbReference type="Pfam" id="PF13439"/>
    </source>
</evidence>
<feature type="domain" description="Glycosyl transferase family 1" evidence="1">
    <location>
        <begin position="305"/>
        <end position="401"/>
    </location>
</feature>
<dbReference type="InterPro" id="IPR001296">
    <property type="entry name" value="Glyco_trans_1"/>
</dbReference>
<dbReference type="CDD" id="cd03801">
    <property type="entry name" value="GT4_PimA-like"/>
    <property type="match status" value="1"/>
</dbReference>
<accession>A0A1G2LS77</accession>
<dbReference type="Proteomes" id="UP000177171">
    <property type="component" value="Unassembled WGS sequence"/>
</dbReference>
<protein>
    <recommendedName>
        <fullName evidence="5">Glycosyl transferase family 1 domain-containing protein</fullName>
    </recommendedName>
</protein>
<proteinExistence type="predicted"/>
<gene>
    <name evidence="3" type="ORF">A3G49_04950</name>
</gene>
<comment type="caution">
    <text evidence="3">The sequence shown here is derived from an EMBL/GenBank/DDBJ whole genome shotgun (WGS) entry which is preliminary data.</text>
</comment>
<dbReference type="SUPFAM" id="SSF53756">
    <property type="entry name" value="UDP-Glycosyltransferase/glycogen phosphorylase"/>
    <property type="match status" value="1"/>
</dbReference>
<sequence length="430" mass="48753">MKIIMLSIDKSILRDGSEAQERMKEYGSIAEELHIIVYTDTGFKERKISENAWVYPTNTVFKLFYFFNAYRIAKRIIRNSSFIIHNSLITSQDAFTNIVAFFLKKKFGLSLQAQIHTDFLSPFFKSESWKNYIRYLLYPRTIKKADCVRVVSERIKSSIVSILKIYDSKISVLPIFIDAEKIKKTPVTYNLHKKYPEHDFIVLMASRLTREKNIETACLAFGEVVKVHSKSLLVIVGEGPLKKTLKEKYENLGQNVRKPSFPSLRPRATEGSVAGSNPKTAYLEIASVASLPRNDVLGQSSKYSNIIFEDAVSYEMLVSYYKTADLFLLTSNYEGYGRTIIEALASGLPVFSTDVGIASEVIKDGKTGKILPVGISPKNLASELIKVFSEDDLYNNMKQNVNDFASFFSMPSKEEYLLKMKAGFESCAKK</sequence>
<dbReference type="PANTHER" id="PTHR45947:SF3">
    <property type="entry name" value="SULFOQUINOVOSYL TRANSFERASE SQD2"/>
    <property type="match status" value="1"/>
</dbReference>
<dbReference type="EMBL" id="MHQY01000018">
    <property type="protein sequence ID" value="OHA13722.1"/>
    <property type="molecule type" value="Genomic_DNA"/>
</dbReference>
<evidence type="ECO:0008006" key="5">
    <source>
        <dbReference type="Google" id="ProtNLM"/>
    </source>
</evidence>
<evidence type="ECO:0000259" key="1">
    <source>
        <dbReference type="Pfam" id="PF00534"/>
    </source>
</evidence>
<evidence type="ECO:0000313" key="4">
    <source>
        <dbReference type="Proteomes" id="UP000177171"/>
    </source>
</evidence>
<evidence type="ECO:0000313" key="3">
    <source>
        <dbReference type="EMBL" id="OHA13722.1"/>
    </source>
</evidence>
<reference evidence="3 4" key="1">
    <citation type="journal article" date="2016" name="Nat. Commun.">
        <title>Thousands of microbial genomes shed light on interconnected biogeochemical processes in an aquifer system.</title>
        <authorList>
            <person name="Anantharaman K."/>
            <person name="Brown C.T."/>
            <person name="Hug L.A."/>
            <person name="Sharon I."/>
            <person name="Castelle C.J."/>
            <person name="Probst A.J."/>
            <person name="Thomas B.C."/>
            <person name="Singh A."/>
            <person name="Wilkins M.J."/>
            <person name="Karaoz U."/>
            <person name="Brodie E.L."/>
            <person name="Williams K.H."/>
            <person name="Hubbard S.S."/>
            <person name="Banfield J.F."/>
        </authorList>
    </citation>
    <scope>NUCLEOTIDE SEQUENCE [LARGE SCALE GENOMIC DNA]</scope>
</reference>
<dbReference type="InterPro" id="IPR028098">
    <property type="entry name" value="Glyco_trans_4-like_N"/>
</dbReference>
<dbReference type="AlphaFoldDB" id="A0A1G2LS77"/>
<dbReference type="Gene3D" id="3.40.50.2000">
    <property type="entry name" value="Glycogen Phosphorylase B"/>
    <property type="match status" value="2"/>
</dbReference>
<organism evidence="3 4">
    <name type="scientific">Candidatus Sungbacteria bacterium RIFCSPLOWO2_12_FULL_41_11</name>
    <dbReference type="NCBI Taxonomy" id="1802286"/>
    <lineage>
        <taxon>Bacteria</taxon>
        <taxon>Candidatus Sungiibacteriota</taxon>
    </lineage>
</organism>
<dbReference type="Pfam" id="PF13439">
    <property type="entry name" value="Glyco_transf_4"/>
    <property type="match status" value="1"/>
</dbReference>
<name>A0A1G2LS77_9BACT</name>
<dbReference type="PANTHER" id="PTHR45947">
    <property type="entry name" value="SULFOQUINOVOSYL TRANSFERASE SQD2"/>
    <property type="match status" value="1"/>
</dbReference>
<dbReference type="InterPro" id="IPR050194">
    <property type="entry name" value="Glycosyltransferase_grp1"/>
</dbReference>
<feature type="domain" description="Glycosyltransferase subfamily 4-like N-terminal" evidence="2">
    <location>
        <begin position="34"/>
        <end position="180"/>
    </location>
</feature>
<dbReference type="GO" id="GO:0016757">
    <property type="term" value="F:glycosyltransferase activity"/>
    <property type="evidence" value="ECO:0007669"/>
    <property type="project" value="InterPro"/>
</dbReference>